<name>A0AAV1SIA3_9ROSI</name>
<evidence type="ECO:0000313" key="3">
    <source>
        <dbReference type="Proteomes" id="UP001314170"/>
    </source>
</evidence>
<evidence type="ECO:0000256" key="1">
    <source>
        <dbReference type="SAM" id="Phobius"/>
    </source>
</evidence>
<organism evidence="2 3">
    <name type="scientific">Dovyalis caffra</name>
    <dbReference type="NCBI Taxonomy" id="77055"/>
    <lineage>
        <taxon>Eukaryota</taxon>
        <taxon>Viridiplantae</taxon>
        <taxon>Streptophyta</taxon>
        <taxon>Embryophyta</taxon>
        <taxon>Tracheophyta</taxon>
        <taxon>Spermatophyta</taxon>
        <taxon>Magnoliopsida</taxon>
        <taxon>eudicotyledons</taxon>
        <taxon>Gunneridae</taxon>
        <taxon>Pentapetalae</taxon>
        <taxon>rosids</taxon>
        <taxon>fabids</taxon>
        <taxon>Malpighiales</taxon>
        <taxon>Salicaceae</taxon>
        <taxon>Flacourtieae</taxon>
        <taxon>Dovyalis</taxon>
    </lineage>
</organism>
<sequence>RADLAKSMVIILYEVIICLIIGELTKIWPLSLYTDLHTHDMKGRIFDTSRFEVFRTYIMAKVTTIETLWPLP</sequence>
<evidence type="ECO:0000313" key="2">
    <source>
        <dbReference type="EMBL" id="CAK7351615.1"/>
    </source>
</evidence>
<dbReference type="EMBL" id="CAWUPB010001187">
    <property type="protein sequence ID" value="CAK7351615.1"/>
    <property type="molecule type" value="Genomic_DNA"/>
</dbReference>
<proteinExistence type="predicted"/>
<keyword evidence="3" id="KW-1185">Reference proteome</keyword>
<keyword evidence="1" id="KW-1133">Transmembrane helix</keyword>
<dbReference type="Proteomes" id="UP001314170">
    <property type="component" value="Unassembled WGS sequence"/>
</dbReference>
<keyword evidence="1" id="KW-0472">Membrane</keyword>
<reference evidence="2 3" key="1">
    <citation type="submission" date="2024-01" db="EMBL/GenBank/DDBJ databases">
        <authorList>
            <person name="Waweru B."/>
        </authorList>
    </citation>
    <scope>NUCLEOTIDE SEQUENCE [LARGE SCALE GENOMIC DNA]</scope>
</reference>
<dbReference type="AlphaFoldDB" id="A0AAV1SIA3"/>
<feature type="transmembrane region" description="Helical" evidence="1">
    <location>
        <begin position="7"/>
        <end position="28"/>
    </location>
</feature>
<gene>
    <name evidence="2" type="ORF">DCAF_LOCUS23934</name>
</gene>
<protein>
    <submittedName>
        <fullName evidence="2">Uncharacterized protein</fullName>
    </submittedName>
</protein>
<comment type="caution">
    <text evidence="2">The sequence shown here is derived from an EMBL/GenBank/DDBJ whole genome shotgun (WGS) entry which is preliminary data.</text>
</comment>
<accession>A0AAV1SIA3</accession>
<keyword evidence="1" id="KW-0812">Transmembrane</keyword>
<feature type="non-terminal residue" evidence="2">
    <location>
        <position position="1"/>
    </location>
</feature>